<dbReference type="AlphaFoldDB" id="A0A7V3V013"/>
<dbReference type="InterPro" id="IPR023170">
    <property type="entry name" value="HhH_base_excis_C"/>
</dbReference>
<dbReference type="SUPFAM" id="SSF48150">
    <property type="entry name" value="DNA-glycosylase"/>
    <property type="match status" value="1"/>
</dbReference>
<dbReference type="GO" id="GO:0051539">
    <property type="term" value="F:4 iron, 4 sulfur cluster binding"/>
    <property type="evidence" value="ECO:0007669"/>
    <property type="project" value="UniProtKB-KW"/>
</dbReference>
<keyword evidence="6" id="KW-0378">Hydrolase</keyword>
<dbReference type="CDD" id="cd00056">
    <property type="entry name" value="ENDO3c"/>
    <property type="match status" value="1"/>
</dbReference>
<keyword evidence="2" id="KW-0479">Metal-binding</keyword>
<evidence type="ECO:0000256" key="2">
    <source>
        <dbReference type="ARBA" id="ARBA00022723"/>
    </source>
</evidence>
<dbReference type="InterPro" id="IPR003265">
    <property type="entry name" value="HhH-GPD_domain"/>
</dbReference>
<dbReference type="GO" id="GO:0006284">
    <property type="term" value="P:base-excision repair"/>
    <property type="evidence" value="ECO:0007669"/>
    <property type="project" value="InterPro"/>
</dbReference>
<dbReference type="PANTHER" id="PTHR10359:SF19">
    <property type="entry name" value="DNA REPAIR GLYCOSYLASE MJ1434-RELATED"/>
    <property type="match status" value="1"/>
</dbReference>
<keyword evidence="1" id="KW-0004">4Fe-4S</keyword>
<keyword evidence="3" id="KW-0408">Iron</keyword>
<feature type="domain" description="HhH-GPD" evidence="5">
    <location>
        <begin position="44"/>
        <end position="209"/>
    </location>
</feature>
<gene>
    <name evidence="6" type="ORF">ENX16_05435</name>
</gene>
<evidence type="ECO:0000256" key="1">
    <source>
        <dbReference type="ARBA" id="ARBA00022485"/>
    </source>
</evidence>
<dbReference type="EMBL" id="DTMZ01000125">
    <property type="protein sequence ID" value="HGD13503.1"/>
    <property type="molecule type" value="Genomic_DNA"/>
</dbReference>
<evidence type="ECO:0000259" key="5">
    <source>
        <dbReference type="SMART" id="SM00478"/>
    </source>
</evidence>
<evidence type="ECO:0000256" key="3">
    <source>
        <dbReference type="ARBA" id="ARBA00023004"/>
    </source>
</evidence>
<keyword evidence="6" id="KW-0540">Nuclease</keyword>
<keyword evidence="6" id="KW-0255">Endonuclease</keyword>
<dbReference type="Pfam" id="PF00730">
    <property type="entry name" value="HhH-GPD"/>
    <property type="match status" value="1"/>
</dbReference>
<dbReference type="SMART" id="SM00478">
    <property type="entry name" value="ENDO3c"/>
    <property type="match status" value="1"/>
</dbReference>
<keyword evidence="4" id="KW-0411">Iron-sulfur</keyword>
<dbReference type="Gene3D" id="1.10.1670.10">
    <property type="entry name" value="Helix-hairpin-Helix base-excision DNA repair enzymes (C-terminal)"/>
    <property type="match status" value="1"/>
</dbReference>
<evidence type="ECO:0000256" key="4">
    <source>
        <dbReference type="ARBA" id="ARBA00023014"/>
    </source>
</evidence>
<name>A0A7V3V013_UNCW3</name>
<dbReference type="PIRSF" id="PIRSF001435">
    <property type="entry name" value="Nth"/>
    <property type="match status" value="1"/>
</dbReference>
<evidence type="ECO:0000313" key="6">
    <source>
        <dbReference type="EMBL" id="HGD13503.1"/>
    </source>
</evidence>
<dbReference type="GO" id="GO:0004519">
    <property type="term" value="F:endonuclease activity"/>
    <property type="evidence" value="ECO:0007669"/>
    <property type="project" value="UniProtKB-KW"/>
</dbReference>
<proteinExistence type="predicted"/>
<sequence length="225" mass="25265">MPAEQPTAAASELGNIYQRLYQTFGPQHWWPARTRLEVIIGAVLTQNTAWQNVEKAIANLKKSGLLNLNRLCSLPPHQLAALIRPAGYYNLKSRRLLALLHWLKKNGGISKISTLPTAQLRENLLNCYGIGPETADSILLYALDRPVFVVDAYTRRILSRYGLITGDESYEQLRLLIENSLAPFLSDKQEPAVRVYNEFHALLVKLAKTHCRSKPSCSGCPLDSR</sequence>
<accession>A0A7V3V013</accession>
<reference evidence="6" key="1">
    <citation type="journal article" date="2020" name="mSystems">
        <title>Genome- and Community-Level Interaction Insights into Carbon Utilization and Element Cycling Functions of Hydrothermarchaeota in Hydrothermal Sediment.</title>
        <authorList>
            <person name="Zhou Z."/>
            <person name="Liu Y."/>
            <person name="Xu W."/>
            <person name="Pan J."/>
            <person name="Luo Z.H."/>
            <person name="Li M."/>
        </authorList>
    </citation>
    <scope>NUCLEOTIDE SEQUENCE [LARGE SCALE GENOMIC DNA]</scope>
    <source>
        <strain evidence="6">SpSt-914</strain>
    </source>
</reference>
<protein>
    <submittedName>
        <fullName evidence="6">Endonuclease III domain-containing protein</fullName>
    </submittedName>
</protein>
<organism evidence="6">
    <name type="scientific">candidate division WOR-3 bacterium</name>
    <dbReference type="NCBI Taxonomy" id="2052148"/>
    <lineage>
        <taxon>Bacteria</taxon>
        <taxon>Bacteria division WOR-3</taxon>
    </lineage>
</organism>
<dbReference type="PANTHER" id="PTHR10359">
    <property type="entry name" value="A/G-SPECIFIC ADENINE GLYCOSYLASE/ENDONUCLEASE III"/>
    <property type="match status" value="1"/>
</dbReference>
<dbReference type="Gene3D" id="1.10.340.30">
    <property type="entry name" value="Hypothetical protein, domain 2"/>
    <property type="match status" value="1"/>
</dbReference>
<comment type="caution">
    <text evidence="6">The sequence shown here is derived from an EMBL/GenBank/DDBJ whole genome shotgun (WGS) entry which is preliminary data.</text>
</comment>
<dbReference type="GO" id="GO:0046872">
    <property type="term" value="F:metal ion binding"/>
    <property type="evidence" value="ECO:0007669"/>
    <property type="project" value="UniProtKB-KW"/>
</dbReference>
<dbReference type="InterPro" id="IPR011257">
    <property type="entry name" value="DNA_glycosylase"/>
</dbReference>